<gene>
    <name evidence="12" type="ORF">EDS130_LOCUS6756</name>
    <name evidence="11" type="ORF">XAT740_LOCUS3992</name>
</gene>
<evidence type="ECO:0000256" key="7">
    <source>
        <dbReference type="ARBA" id="ARBA00023303"/>
    </source>
</evidence>
<keyword evidence="3" id="KW-0677">Repeat</keyword>
<evidence type="ECO:0000313" key="14">
    <source>
        <dbReference type="Proteomes" id="UP000663852"/>
    </source>
</evidence>
<evidence type="ECO:0000313" key="11">
    <source>
        <dbReference type="EMBL" id="CAF0821661.1"/>
    </source>
</evidence>
<evidence type="ECO:0000256" key="1">
    <source>
        <dbReference type="ARBA" id="ARBA00022448"/>
    </source>
</evidence>
<evidence type="ECO:0000256" key="6">
    <source>
        <dbReference type="ARBA" id="ARBA00023180"/>
    </source>
</evidence>
<keyword evidence="13" id="KW-1185">Reference proteome</keyword>
<feature type="transmembrane region" description="Helical" evidence="10">
    <location>
        <begin position="931"/>
        <end position="951"/>
    </location>
</feature>
<evidence type="ECO:0000256" key="3">
    <source>
        <dbReference type="ARBA" id="ARBA00022737"/>
    </source>
</evidence>
<keyword evidence="10" id="KW-0472">Membrane</keyword>
<keyword evidence="4 8" id="KW-0040">ANK repeat</keyword>
<dbReference type="EMBL" id="CAJNOJ010000020">
    <property type="protein sequence ID" value="CAF0839482.1"/>
    <property type="molecule type" value="Genomic_DNA"/>
</dbReference>
<dbReference type="Proteomes" id="UP000663828">
    <property type="component" value="Unassembled WGS sequence"/>
</dbReference>
<evidence type="ECO:0000256" key="8">
    <source>
        <dbReference type="PROSITE-ProRule" id="PRU00023"/>
    </source>
</evidence>
<dbReference type="EMBL" id="CAJNOR010000158">
    <property type="protein sequence ID" value="CAF0821661.1"/>
    <property type="molecule type" value="Genomic_DNA"/>
</dbReference>
<keyword evidence="10" id="KW-1133">Transmembrane helix</keyword>
<organism evidence="12 14">
    <name type="scientific">Adineta ricciae</name>
    <name type="common">Rotifer</name>
    <dbReference type="NCBI Taxonomy" id="249248"/>
    <lineage>
        <taxon>Eukaryota</taxon>
        <taxon>Metazoa</taxon>
        <taxon>Spiralia</taxon>
        <taxon>Gnathifera</taxon>
        <taxon>Rotifera</taxon>
        <taxon>Eurotatoria</taxon>
        <taxon>Bdelloidea</taxon>
        <taxon>Adinetida</taxon>
        <taxon>Adinetidae</taxon>
        <taxon>Adineta</taxon>
    </lineage>
</organism>
<protein>
    <submittedName>
        <fullName evidence="12">Uncharacterized protein</fullName>
    </submittedName>
</protein>
<dbReference type="Proteomes" id="UP000663852">
    <property type="component" value="Unassembled WGS sequence"/>
</dbReference>
<name>A0A813VFF7_ADIRI</name>
<reference evidence="12" key="1">
    <citation type="submission" date="2021-02" db="EMBL/GenBank/DDBJ databases">
        <authorList>
            <person name="Nowell W R."/>
        </authorList>
    </citation>
    <scope>NUCLEOTIDE SEQUENCE</scope>
</reference>
<keyword evidence="10" id="KW-0812">Transmembrane</keyword>
<keyword evidence="7" id="KW-0407">Ion channel</keyword>
<keyword evidence="1" id="KW-0813">Transport</keyword>
<dbReference type="InterPro" id="IPR052076">
    <property type="entry name" value="TRP_cation_channel"/>
</dbReference>
<feature type="repeat" description="ANK" evidence="8">
    <location>
        <begin position="235"/>
        <end position="267"/>
    </location>
</feature>
<dbReference type="InterPro" id="IPR036770">
    <property type="entry name" value="Ankyrin_rpt-contain_sf"/>
</dbReference>
<feature type="transmembrane region" description="Helical" evidence="10">
    <location>
        <begin position="971"/>
        <end position="993"/>
    </location>
</feature>
<dbReference type="GO" id="GO:0022857">
    <property type="term" value="F:transmembrane transporter activity"/>
    <property type="evidence" value="ECO:0007669"/>
    <property type="project" value="TreeGrafter"/>
</dbReference>
<evidence type="ECO:0000256" key="5">
    <source>
        <dbReference type="ARBA" id="ARBA00023065"/>
    </source>
</evidence>
<dbReference type="PROSITE" id="PS50297">
    <property type="entry name" value="ANK_REP_REGION"/>
    <property type="match status" value="4"/>
</dbReference>
<dbReference type="PANTHER" id="PTHR47143:SF1">
    <property type="entry name" value="ION_TRANS DOMAIN-CONTAINING PROTEIN"/>
    <property type="match status" value="1"/>
</dbReference>
<feature type="region of interest" description="Disordered" evidence="9">
    <location>
        <begin position="1"/>
        <end position="37"/>
    </location>
</feature>
<dbReference type="Pfam" id="PF12796">
    <property type="entry name" value="Ank_2"/>
    <property type="match status" value="5"/>
</dbReference>
<feature type="repeat" description="ANK" evidence="8">
    <location>
        <begin position="348"/>
        <end position="377"/>
    </location>
</feature>
<feature type="repeat" description="ANK" evidence="8">
    <location>
        <begin position="617"/>
        <end position="639"/>
    </location>
</feature>
<evidence type="ECO:0000313" key="12">
    <source>
        <dbReference type="EMBL" id="CAF0839482.1"/>
    </source>
</evidence>
<proteinExistence type="predicted"/>
<evidence type="ECO:0000256" key="4">
    <source>
        <dbReference type="ARBA" id="ARBA00023043"/>
    </source>
</evidence>
<dbReference type="PROSITE" id="PS50088">
    <property type="entry name" value="ANK_REPEAT"/>
    <property type="match status" value="5"/>
</dbReference>
<keyword evidence="2" id="KW-0716">Sensory transduction</keyword>
<keyword evidence="6" id="KW-0325">Glycoprotein</keyword>
<dbReference type="SMART" id="SM00248">
    <property type="entry name" value="ANK"/>
    <property type="match status" value="15"/>
</dbReference>
<feature type="repeat" description="ANK" evidence="8">
    <location>
        <begin position="584"/>
        <end position="616"/>
    </location>
</feature>
<keyword evidence="5" id="KW-0406">Ion transport</keyword>
<dbReference type="AlphaFoldDB" id="A0A813VFF7"/>
<feature type="transmembrane region" description="Helical" evidence="10">
    <location>
        <begin position="825"/>
        <end position="847"/>
    </location>
</feature>
<dbReference type="InterPro" id="IPR002110">
    <property type="entry name" value="Ankyrin_rpt"/>
</dbReference>
<dbReference type="SUPFAM" id="SSF48403">
    <property type="entry name" value="Ankyrin repeat"/>
    <property type="match status" value="3"/>
</dbReference>
<feature type="transmembrane region" description="Helical" evidence="10">
    <location>
        <begin position="867"/>
        <end position="886"/>
    </location>
</feature>
<evidence type="ECO:0000256" key="10">
    <source>
        <dbReference type="SAM" id="Phobius"/>
    </source>
</evidence>
<dbReference type="OrthoDB" id="1661883at2759"/>
<evidence type="ECO:0000256" key="9">
    <source>
        <dbReference type="SAM" id="MobiDB-lite"/>
    </source>
</evidence>
<feature type="repeat" description="ANK" evidence="8">
    <location>
        <begin position="202"/>
        <end position="234"/>
    </location>
</feature>
<dbReference type="GO" id="GO:0034220">
    <property type="term" value="P:monoatomic ion transmembrane transport"/>
    <property type="evidence" value="ECO:0007669"/>
    <property type="project" value="UniProtKB-KW"/>
</dbReference>
<evidence type="ECO:0000256" key="2">
    <source>
        <dbReference type="ARBA" id="ARBA00022606"/>
    </source>
</evidence>
<dbReference type="PANTHER" id="PTHR47143">
    <property type="entry name" value="TRANSIENT RECEPTOR POTENTIAL CATION CHANNEL PROTEIN PAINLESS"/>
    <property type="match status" value="1"/>
</dbReference>
<evidence type="ECO:0000313" key="13">
    <source>
        <dbReference type="Proteomes" id="UP000663828"/>
    </source>
</evidence>
<feature type="transmembrane region" description="Helical" evidence="10">
    <location>
        <begin position="898"/>
        <end position="919"/>
    </location>
</feature>
<dbReference type="Gene3D" id="1.25.40.20">
    <property type="entry name" value="Ankyrin repeat-containing domain"/>
    <property type="match status" value="6"/>
</dbReference>
<dbReference type="GO" id="GO:1902495">
    <property type="term" value="C:transmembrane transporter complex"/>
    <property type="evidence" value="ECO:0007669"/>
    <property type="project" value="TreeGrafter"/>
</dbReference>
<comment type="caution">
    <text evidence="12">The sequence shown here is derived from an EMBL/GenBank/DDBJ whole genome shotgun (WGS) entry which is preliminary data.</text>
</comment>
<feature type="transmembrane region" description="Helical" evidence="10">
    <location>
        <begin position="1029"/>
        <end position="1052"/>
    </location>
</feature>
<sequence>MDDDEIQQLPSSSVPLLDDVEPTEETPLNNDQPNEGEEDFLPCIVPEVYDWNTSLISQICREGDLHRLRRFIDYSRQMTLLAEHASQIADRIDTDTGLSPLHHAARYQQLHVCVILLSNLHFKFGVNIKDANGRTPIHSAFRLSHSTSDLENQIDIDIDFGDQFQDKQSWHDDYTTKILASDHPLIYLFAKANGDINARDKYLLTPLHYAVAQNNLSGVKQLLTLGADIEAEDRQGIRPFHLACKEGYIAILEYLIEHGVEIDAIDVDHWTSLHYACSKGHFDVVKLIHSKAKPIFQDLLEMTTNTNTTCLHLAVQNGNMQLVEFILKEYTNDDLKLFINEQTEPLGTALHIAAKLCDPAMIDLLFNYGAEPSLLNSKFQSSLHIASVANRLEIVQELYKLTGLLLLEIKDRRGRTALSVTTSASIVDQLIFFGADIASLDNKNMNAIMIAVSAGQLTIVNRLLSVLNDQLYPILDQVEKRNDYSIFLLAVQTGSVEMCSLLLTHPYIRWNTVDNQRRNAFHIAARNDHYDVIEFLCDYIQKSDRFMTMKSRSYSTATTIDSDSVSIIANSPILRPYLDAQDEDGKTPLHLAAEQGHISSIEVLLRYHADVLLANYLGQLPLHAAIQNGHSQCVELLIRTSVKDMNEFRSVLSRRQSPLISACQNGFVDIAELLLCQNLGVDFDQEKEETPLEIAIRYRQNNIIHVLLQHPQTESWLMSKLNSRQTPLREMIQYMPDCAYHAFDKLILKTTEVNRFGNIVERTVYKYKHLDDYFLDSDKLYATSSRQLYRNHPLIIALDSGHHSLLDHPLCVRLMERKWKLYRSLFYFPRILAFLLLSILTVYALIIPAPLKTTSVSPTSLSWLSSIMLSSTVRWIIIALSSMNLLKIFSEIILYRGFRVPFAQLFGIISFASSIVAFIPHQDATEQMKYLQWQLVSFGILFQWFNTAVILRSVPFFGRFLIMLETVLTKFTLLVLAMFPLLIAFTISLKMIFFNHSAFVTLTQTIHKSSSMIVGEFDYETLFFSKATFTAASFIFIPFVVIMTIVFLNLLLGITVGDIHNSVENARAKANAYWIRELIYIETTLPTTAWLKSNVAEDETVSKSLMNDFLPKQTESEEEDDDDDDDESVINHPYAVELRKLIDILQTLCVQAKQVLEQEIDLEKTLKQLLKRQRSRDSSRSDIDKFLRVKLD</sequence>
<accession>A0A813VFF7</accession>